<keyword evidence="2" id="KW-0812">Transmembrane</keyword>
<evidence type="ECO:0000256" key="12">
    <source>
        <dbReference type="SAM" id="MobiDB-lite"/>
    </source>
</evidence>
<comment type="similarity">
    <text evidence="7">Belongs to the immunoglobulin superfamily. SIGLEC (sialic acid binding Ig-like lectin) family.</text>
</comment>
<reference evidence="15" key="1">
    <citation type="submission" date="2021-04" db="EMBL/GenBank/DDBJ databases">
        <authorList>
            <consortium name="Wellcome Sanger Institute Data Sharing"/>
        </authorList>
    </citation>
    <scope>NUCLEOTIDE SEQUENCE [LARGE SCALE GENOMIC DNA]</scope>
</reference>
<keyword evidence="3" id="KW-0430">Lectin</keyword>
<dbReference type="InterPro" id="IPR051036">
    <property type="entry name" value="SIGLEC"/>
</dbReference>
<dbReference type="InterPro" id="IPR036179">
    <property type="entry name" value="Ig-like_dom_sf"/>
</dbReference>
<dbReference type="PANTHER" id="PTHR12035">
    <property type="entry name" value="SIALIC ACID BINDING IMMUNOGLOBULIN-LIKE LECTIN"/>
    <property type="match status" value="1"/>
</dbReference>
<evidence type="ECO:0000313" key="15">
    <source>
        <dbReference type="Ensembl" id="ENSSAUP00010057750.1"/>
    </source>
</evidence>
<feature type="region of interest" description="Disordered" evidence="12">
    <location>
        <begin position="535"/>
        <end position="555"/>
    </location>
</feature>
<reference evidence="15" key="2">
    <citation type="submission" date="2025-08" db="UniProtKB">
        <authorList>
            <consortium name="Ensembl"/>
        </authorList>
    </citation>
    <scope>IDENTIFICATION</scope>
</reference>
<dbReference type="InterPro" id="IPR003598">
    <property type="entry name" value="Ig_sub2"/>
</dbReference>
<gene>
    <name evidence="15" type="primary">LOC115566902</name>
</gene>
<dbReference type="Ensembl" id="ENSSAUT00010060631.1">
    <property type="protein sequence ID" value="ENSSAUP00010057750.1"/>
    <property type="gene ID" value="ENSSAUG00010023604.1"/>
</dbReference>
<dbReference type="GeneTree" id="ENSGT01150000286924"/>
<dbReference type="Pfam" id="PF24518">
    <property type="entry name" value="Ig_CD22"/>
    <property type="match status" value="1"/>
</dbReference>
<evidence type="ECO:0000256" key="3">
    <source>
        <dbReference type="ARBA" id="ARBA00022734"/>
    </source>
</evidence>
<evidence type="ECO:0000256" key="5">
    <source>
        <dbReference type="ARBA" id="ARBA00022989"/>
    </source>
</evidence>
<dbReference type="Pfam" id="PF07686">
    <property type="entry name" value="V-set"/>
    <property type="match status" value="1"/>
</dbReference>
<dbReference type="Gene3D" id="2.60.40.10">
    <property type="entry name" value="Immunoglobulins"/>
    <property type="match status" value="5"/>
</dbReference>
<dbReference type="SUPFAM" id="SSF48726">
    <property type="entry name" value="Immunoglobulin"/>
    <property type="match status" value="5"/>
</dbReference>
<evidence type="ECO:0000256" key="6">
    <source>
        <dbReference type="ARBA" id="ARBA00023136"/>
    </source>
</evidence>
<dbReference type="SMART" id="SM00409">
    <property type="entry name" value="IG"/>
    <property type="match status" value="5"/>
</dbReference>
<feature type="domain" description="Ig-like" evidence="14">
    <location>
        <begin position="750"/>
        <end position="849"/>
    </location>
</feature>
<dbReference type="PROSITE" id="PS50835">
    <property type="entry name" value="IG_LIKE"/>
    <property type="match status" value="3"/>
</dbReference>
<keyword evidence="13" id="KW-0732">Signal</keyword>
<proteinExistence type="inferred from homology"/>
<accession>A0A671Y2H2</accession>
<dbReference type="InterPro" id="IPR003599">
    <property type="entry name" value="Ig_sub"/>
</dbReference>
<sequence length="853" mass="93067">MLVLCSTDTDCLKHRTRMFVFIWAALLFSVRGRNDGTGASAGVKTCPNGSCFNLNEGEKPAVAGLCVVIPCSFNLTSDYKTQNMIWFKCNSSKPGKCDSEVIFHTNEKETVQPEFKGRVSLLEPDLGQNNCSIIINDLTQSDSGPYQLRVEGLVVNKSKGFTSRRVKVSVTDVIQKPTVMIPPLTEGQQTTLTCTAPGLCSGSDPTITWTWSGHRKKGAHITGHTTEFKTENVTSVTQRHSSTLNFDASAEHNGTNVTCKVRFINNITTEETVTLNVTSLSRPEITGVTEVKEGDVLNLTCSVESFRPSVITWTKPGSNKNLQNETTIHLQNETGTATLVILNVTSEHSGRYICTAGLQNATLAKHADVNVTFSPRILESSSCEVESEVLTCTCISEGFPPPTIKFPMLDNYSEYTEYSVCTTVSRHTVRVTVSLKHHNYATAECVSISGQEARKNLTVNIKEFQPKDLFQELLIIVQQPQVIISFLIGILLSSTICCLARICCRKKQKSPEKMEEMLEMVTAQVIPLMDGGQVVGNGGTHDQEADGAEAAAQSVPECDAERKEVEYSALDFSACKQKSPTEDTRETTETEGKISSYAGRDHLNHRIRMFPLIWMTLLFTERSSFVNTVASPGDPPEISAVAGLCVVIPCNLTADSGFTLESAAWYKCEQNCTDSELKLSMNNTNSNAQPGFRGRVSLLEPDLGNCSIIINDLTSSDSGSYQLIVLNGTTQGFTFHRAVKITVQDLTQKPTVTIPPLTEGQQTTLTCTAPGLCSGSVPAITWTWSGRREKSSHIAGNITASKTENVTGVTQRHSSTLTFNSSAEHHGTNVTCKVSFINNITTEETVTLNVTCE</sequence>
<dbReference type="AlphaFoldDB" id="A0A671Y2H2"/>
<dbReference type="InterPro" id="IPR007110">
    <property type="entry name" value="Ig-like_dom"/>
</dbReference>
<dbReference type="GO" id="GO:0033691">
    <property type="term" value="F:sialic acid binding"/>
    <property type="evidence" value="ECO:0007669"/>
    <property type="project" value="TreeGrafter"/>
</dbReference>
<protein>
    <recommendedName>
        <fullName evidence="8">B-cell receptor CD22</fullName>
    </recommendedName>
    <alternativeName>
        <fullName evidence="9">Sialic acid-binding Ig-like lectin 2</fullName>
    </alternativeName>
</protein>
<name>A0A671Y2H2_SPAAU</name>
<organism evidence="15 16">
    <name type="scientific">Sparus aurata</name>
    <name type="common">Gilthead sea bream</name>
    <dbReference type="NCBI Taxonomy" id="8175"/>
    <lineage>
        <taxon>Eukaryota</taxon>
        <taxon>Metazoa</taxon>
        <taxon>Chordata</taxon>
        <taxon>Craniata</taxon>
        <taxon>Vertebrata</taxon>
        <taxon>Euteleostomi</taxon>
        <taxon>Actinopterygii</taxon>
        <taxon>Neopterygii</taxon>
        <taxon>Teleostei</taxon>
        <taxon>Neoteleostei</taxon>
        <taxon>Acanthomorphata</taxon>
        <taxon>Eupercaria</taxon>
        <taxon>Spariformes</taxon>
        <taxon>Sparidae</taxon>
        <taxon>Sparus</taxon>
    </lineage>
</organism>
<keyword evidence="5" id="KW-1133">Transmembrane helix</keyword>
<keyword evidence="4" id="KW-0130">Cell adhesion</keyword>
<dbReference type="PANTHER" id="PTHR12035:SF128">
    <property type="entry name" value="BRANCHED CHAIN KETO ACID DEHYDROGENASE E1 SUBUNIT BETA,-LIKE-RELATED"/>
    <property type="match status" value="1"/>
</dbReference>
<keyword evidence="6" id="KW-0472">Membrane</keyword>
<feature type="domain" description="Ig-like" evidence="14">
    <location>
        <begin position="283"/>
        <end position="370"/>
    </location>
</feature>
<dbReference type="InterPro" id="IPR056386">
    <property type="entry name" value="Ig_CD22"/>
</dbReference>
<dbReference type="GO" id="GO:0007155">
    <property type="term" value="P:cell adhesion"/>
    <property type="evidence" value="ECO:0007669"/>
    <property type="project" value="UniProtKB-KW"/>
</dbReference>
<evidence type="ECO:0000259" key="14">
    <source>
        <dbReference type="PROSITE" id="PS50835"/>
    </source>
</evidence>
<evidence type="ECO:0000256" key="13">
    <source>
        <dbReference type="SAM" id="SignalP"/>
    </source>
</evidence>
<evidence type="ECO:0000256" key="10">
    <source>
        <dbReference type="ARBA" id="ARBA00045430"/>
    </source>
</evidence>
<reference evidence="15" key="3">
    <citation type="submission" date="2025-09" db="UniProtKB">
        <authorList>
            <consortium name="Ensembl"/>
        </authorList>
    </citation>
    <scope>IDENTIFICATION</scope>
</reference>
<dbReference type="InterPro" id="IPR013783">
    <property type="entry name" value="Ig-like_fold"/>
</dbReference>
<dbReference type="InterPro" id="IPR013106">
    <property type="entry name" value="Ig_V-set"/>
</dbReference>
<dbReference type="GO" id="GO:0005886">
    <property type="term" value="C:plasma membrane"/>
    <property type="evidence" value="ECO:0007669"/>
    <property type="project" value="TreeGrafter"/>
</dbReference>
<dbReference type="Pfam" id="PF13927">
    <property type="entry name" value="Ig_3"/>
    <property type="match status" value="1"/>
</dbReference>
<feature type="signal peptide" evidence="13">
    <location>
        <begin position="1"/>
        <end position="32"/>
    </location>
</feature>
<evidence type="ECO:0000256" key="4">
    <source>
        <dbReference type="ARBA" id="ARBA00022889"/>
    </source>
</evidence>
<dbReference type="CDD" id="cd00096">
    <property type="entry name" value="Ig"/>
    <property type="match status" value="1"/>
</dbReference>
<dbReference type="GO" id="GO:0030246">
    <property type="term" value="F:carbohydrate binding"/>
    <property type="evidence" value="ECO:0007669"/>
    <property type="project" value="UniProtKB-KW"/>
</dbReference>
<comment type="subcellular location">
    <subcellularLocation>
        <location evidence="1">Membrane</location>
        <topology evidence="1">Single-pass type I membrane protein</topology>
    </subcellularLocation>
</comment>
<keyword evidence="16" id="KW-1185">Reference proteome</keyword>
<feature type="chain" id="PRO_5025373592" description="B-cell receptor CD22" evidence="13">
    <location>
        <begin position="33"/>
        <end position="853"/>
    </location>
</feature>
<dbReference type="Proteomes" id="UP000472265">
    <property type="component" value="Chromosome 17"/>
</dbReference>
<dbReference type="SMART" id="SM00408">
    <property type="entry name" value="IGc2"/>
    <property type="match status" value="3"/>
</dbReference>
<evidence type="ECO:0000256" key="7">
    <source>
        <dbReference type="ARBA" id="ARBA00038361"/>
    </source>
</evidence>
<evidence type="ECO:0000256" key="2">
    <source>
        <dbReference type="ARBA" id="ARBA00022692"/>
    </source>
</evidence>
<comment type="function">
    <text evidence="10">Most highly expressed siglec (sialic acid-binding immunoglobulin-like lectin) on B-cells that plays a role in various aspects of B-cell biology including differentiation, antigen presentation, and trafficking to bone marrow. Binds to alpha 2,6-linked sialic acid residues of surface molecules such as CD22 itself, CD45 and IgM in a cis configuration. Can also bind to ligands on other cells as an adhesion molecule in a trans configuration. Acts as an inhibitory coreceptor on the surface of B-cells and inhibits B-cell receptor induced signaling, characterized by inhibition of the calcium mobilization and cellular activation. Mechanistically, the immunoreceptor tyrosine-based inhibitory motif domain is phosphorylated by the Src kinase LYN, which in turn leads to the recruitment of the protein tyrosine phosphatase 1/PTPN6, leading to the negative regulation of BCR signaling. If this negative signaling from is of sufficient strength, apoptosis of the B-cell can be induced.</text>
</comment>
<comment type="subunit">
    <text evidence="11">Predominantly monomer of isoform CD22-beta. Also found as heterodimer of isoform CD22-beta and a shorter isoform. Interacts with PTPN6/SHP-1, LYN, SYK, PIK3R1/PIK3R2 and PLCG1 upon phosphorylation. Interacts with GRB2, INPP5D and SHC1 upon phosphorylation. May form a complex with INPP5D/SHIP, GRB2 and SHC1.</text>
</comment>
<evidence type="ECO:0000256" key="1">
    <source>
        <dbReference type="ARBA" id="ARBA00004479"/>
    </source>
</evidence>
<dbReference type="InParanoid" id="A0A671Y2H2"/>
<evidence type="ECO:0000256" key="8">
    <source>
        <dbReference type="ARBA" id="ARBA00040106"/>
    </source>
</evidence>
<evidence type="ECO:0000313" key="16">
    <source>
        <dbReference type="Proteomes" id="UP000472265"/>
    </source>
</evidence>
<evidence type="ECO:0000256" key="9">
    <source>
        <dbReference type="ARBA" id="ARBA00041781"/>
    </source>
</evidence>
<feature type="domain" description="Ig-like" evidence="14">
    <location>
        <begin position="177"/>
        <end position="276"/>
    </location>
</feature>
<evidence type="ECO:0000256" key="11">
    <source>
        <dbReference type="ARBA" id="ARBA00046458"/>
    </source>
</evidence>